<proteinExistence type="predicted"/>
<gene>
    <name evidence="1" type="ORF">Aph01nite_35050</name>
</gene>
<dbReference type="Proteomes" id="UP000640052">
    <property type="component" value="Unassembled WGS sequence"/>
</dbReference>
<comment type="caution">
    <text evidence="1">The sequence shown here is derived from an EMBL/GenBank/DDBJ whole genome shotgun (WGS) entry which is preliminary data.</text>
</comment>
<sequence>MAPNDTIVPQARCVPRIRPRRLAGADRAANSTPPTASATWLPITTKATTTIAITLECYAA</sequence>
<evidence type="ECO:0000313" key="2">
    <source>
        <dbReference type="Proteomes" id="UP000640052"/>
    </source>
</evidence>
<evidence type="ECO:0000313" key="1">
    <source>
        <dbReference type="EMBL" id="GIH25195.1"/>
    </source>
</evidence>
<protein>
    <submittedName>
        <fullName evidence="1">Uncharacterized protein</fullName>
    </submittedName>
</protein>
<dbReference type="AlphaFoldDB" id="A0A919QER5"/>
<name>A0A919QER5_9ACTN</name>
<accession>A0A919QER5</accession>
<organism evidence="1 2">
    <name type="scientific">Acrocarpospora phusangensis</name>
    <dbReference type="NCBI Taxonomy" id="1070424"/>
    <lineage>
        <taxon>Bacteria</taxon>
        <taxon>Bacillati</taxon>
        <taxon>Actinomycetota</taxon>
        <taxon>Actinomycetes</taxon>
        <taxon>Streptosporangiales</taxon>
        <taxon>Streptosporangiaceae</taxon>
        <taxon>Acrocarpospora</taxon>
    </lineage>
</organism>
<reference evidence="1" key="1">
    <citation type="submission" date="2021-01" db="EMBL/GenBank/DDBJ databases">
        <title>Whole genome shotgun sequence of Acrocarpospora phusangensis NBRC 108782.</title>
        <authorList>
            <person name="Komaki H."/>
            <person name="Tamura T."/>
        </authorList>
    </citation>
    <scope>NUCLEOTIDE SEQUENCE</scope>
    <source>
        <strain evidence="1">NBRC 108782</strain>
    </source>
</reference>
<keyword evidence="2" id="KW-1185">Reference proteome</keyword>
<dbReference type="EMBL" id="BOOA01000026">
    <property type="protein sequence ID" value="GIH25195.1"/>
    <property type="molecule type" value="Genomic_DNA"/>
</dbReference>